<keyword evidence="5" id="KW-0998">Cell outer membrane</keyword>
<accession>A0ABR9T497</accession>
<evidence type="ECO:0000313" key="9">
    <source>
        <dbReference type="EMBL" id="MBE8719817.1"/>
    </source>
</evidence>
<keyword evidence="3" id="KW-0732">Signal</keyword>
<dbReference type="InterPro" id="IPR012944">
    <property type="entry name" value="SusD_RagB_dom"/>
</dbReference>
<organism evidence="9 10">
    <name type="scientific">Sphingobacterium pedocola</name>
    <dbReference type="NCBI Taxonomy" id="2082722"/>
    <lineage>
        <taxon>Bacteria</taxon>
        <taxon>Pseudomonadati</taxon>
        <taxon>Bacteroidota</taxon>
        <taxon>Sphingobacteriia</taxon>
        <taxon>Sphingobacteriales</taxon>
        <taxon>Sphingobacteriaceae</taxon>
        <taxon>Sphingobacterium</taxon>
    </lineage>
</organism>
<evidence type="ECO:0000259" key="7">
    <source>
        <dbReference type="Pfam" id="PF07980"/>
    </source>
</evidence>
<dbReference type="InterPro" id="IPR011990">
    <property type="entry name" value="TPR-like_helical_dom_sf"/>
</dbReference>
<dbReference type="Pfam" id="PF07980">
    <property type="entry name" value="SusD_RagB"/>
    <property type="match status" value="1"/>
</dbReference>
<dbReference type="Proteomes" id="UP000618319">
    <property type="component" value="Unassembled WGS sequence"/>
</dbReference>
<proteinExistence type="inferred from homology"/>
<evidence type="ECO:0000256" key="5">
    <source>
        <dbReference type="ARBA" id="ARBA00023237"/>
    </source>
</evidence>
<dbReference type="RefSeq" id="WP_196937524.1">
    <property type="nucleotide sequence ID" value="NZ_MU158689.1"/>
</dbReference>
<dbReference type="SUPFAM" id="SSF48452">
    <property type="entry name" value="TPR-like"/>
    <property type="match status" value="1"/>
</dbReference>
<evidence type="ECO:0000256" key="2">
    <source>
        <dbReference type="ARBA" id="ARBA00006275"/>
    </source>
</evidence>
<dbReference type="Pfam" id="PF14322">
    <property type="entry name" value="SusD-like_3"/>
    <property type="match status" value="1"/>
</dbReference>
<protein>
    <submittedName>
        <fullName evidence="9">RagB/SusD family nutrient uptake outer membrane protein</fullName>
    </submittedName>
</protein>
<name>A0ABR9T497_9SPHI</name>
<gene>
    <name evidence="9" type="ORF">C4F40_03625</name>
</gene>
<evidence type="ECO:0000256" key="6">
    <source>
        <dbReference type="PROSITE-ProRule" id="PRU00339"/>
    </source>
</evidence>
<feature type="domain" description="RagB/SusD" evidence="7">
    <location>
        <begin position="337"/>
        <end position="453"/>
    </location>
</feature>
<reference evidence="9 10" key="1">
    <citation type="submission" date="2018-02" db="EMBL/GenBank/DDBJ databases">
        <title>Sphingobacterium KA21.</title>
        <authorList>
            <person name="Vasarhelyi B.M."/>
            <person name="Deshmukh S."/>
            <person name="Balint B."/>
            <person name="Kukolya J."/>
        </authorList>
    </citation>
    <scope>NUCLEOTIDE SEQUENCE [LARGE SCALE GENOMIC DNA]</scope>
    <source>
        <strain evidence="9 10">Ka21</strain>
    </source>
</reference>
<dbReference type="Gene3D" id="1.25.40.390">
    <property type="match status" value="1"/>
</dbReference>
<comment type="similarity">
    <text evidence="2">Belongs to the SusD family.</text>
</comment>
<evidence type="ECO:0000256" key="1">
    <source>
        <dbReference type="ARBA" id="ARBA00004442"/>
    </source>
</evidence>
<evidence type="ECO:0000256" key="3">
    <source>
        <dbReference type="ARBA" id="ARBA00022729"/>
    </source>
</evidence>
<comment type="subcellular location">
    <subcellularLocation>
        <location evidence="1">Cell outer membrane</location>
    </subcellularLocation>
</comment>
<keyword evidence="10" id="KW-1185">Reference proteome</keyword>
<evidence type="ECO:0000256" key="4">
    <source>
        <dbReference type="ARBA" id="ARBA00023136"/>
    </source>
</evidence>
<dbReference type="InterPro" id="IPR019734">
    <property type="entry name" value="TPR_rpt"/>
</dbReference>
<sequence>MKLMIKKYSAALLITLMLSGCEKFVDIQPKGQLIPTTVEDFRGLLDNVQFMNFTGSLGELAADDMYYNDAQYQNIGSPFERNTYIWNQNIYMPQDQAVDWNTPFSRIHTVNVILEGLPKTDTGTPSMRNTIEGEALFQRAIAHFEVVNLYAKNYNPATADTDLGIPIRLASDVFVRSVRPSLAETYTQILADLHTAIPLLPRKAIVATRGSQAAAYGMLARIHLDRSDYALALENALAALAIQPDLMDYNELDPDGWPVFPELNVETVYFATVPNFGYSFNFSYRIGKAFYDSYADNDLRKSLYFTVQPGSDGTLIENFSNTYSGSWNRFTGLATDELYLIAAETYARTGEYTQACAYLNDMLATRFETGTYVPFASSDETTIIKRVLLERRKQLVGRNRRWFDLKRVQHDPRFAVTLQRTVLGTNYTLPPNDPRYIFPIPHSVINATGMEQNER</sequence>
<evidence type="ECO:0000259" key="8">
    <source>
        <dbReference type="Pfam" id="PF14322"/>
    </source>
</evidence>
<dbReference type="InterPro" id="IPR033985">
    <property type="entry name" value="SusD-like_N"/>
</dbReference>
<keyword evidence="6" id="KW-0802">TPR repeat</keyword>
<comment type="caution">
    <text evidence="9">The sequence shown here is derived from an EMBL/GenBank/DDBJ whole genome shotgun (WGS) entry which is preliminary data.</text>
</comment>
<keyword evidence="4" id="KW-0472">Membrane</keyword>
<dbReference type="EMBL" id="PSKQ01000017">
    <property type="protein sequence ID" value="MBE8719817.1"/>
    <property type="molecule type" value="Genomic_DNA"/>
</dbReference>
<evidence type="ECO:0000313" key="10">
    <source>
        <dbReference type="Proteomes" id="UP000618319"/>
    </source>
</evidence>
<dbReference type="PROSITE" id="PS50005">
    <property type="entry name" value="TPR"/>
    <property type="match status" value="1"/>
</dbReference>
<dbReference type="PROSITE" id="PS51257">
    <property type="entry name" value="PROKAR_LIPOPROTEIN"/>
    <property type="match status" value="1"/>
</dbReference>
<feature type="repeat" description="TPR" evidence="6">
    <location>
        <begin position="213"/>
        <end position="246"/>
    </location>
</feature>
<feature type="domain" description="SusD-like N-terminal" evidence="8">
    <location>
        <begin position="23"/>
        <end position="224"/>
    </location>
</feature>